<reference evidence="1 2" key="1">
    <citation type="journal article" date="2018" name="BMC Microbiol.">
        <title>Genome sequencing of strains of the most prevalent clonal group of O1:K1:H7 Escherichia coli that causes neonatal meningitis in France.</title>
        <authorList>
            <person name="Geslain G."/>
            <person name="Birgy A."/>
            <person name="Adiba S."/>
            <person name="Magnan M."/>
            <person name="Courroux C."/>
            <person name="Levy C."/>
            <person name="Cohen R."/>
            <person name="Bidet P."/>
            <person name="Bonacorsi S."/>
        </authorList>
    </citation>
    <scope>NUCLEOTIDE SEQUENCE [LARGE SCALE GENOMIC DNA]</scope>
    <source>
        <strain evidence="1 2">S308</strain>
    </source>
</reference>
<sequence>MAELKKRHEFWLALLIVVLFVGLAWRSDEFLTFGNLYDLANNYAMLTILACGLF</sequence>
<dbReference type="EMBL" id="QXHA01000949">
    <property type="protein sequence ID" value="RIB41297.1"/>
    <property type="molecule type" value="Genomic_DNA"/>
</dbReference>
<dbReference type="AlphaFoldDB" id="A0A418GKB8"/>
<name>A0A418GKB8_ECOLX</name>
<comment type="caution">
    <text evidence="1">The sequence shown here is derived from an EMBL/GenBank/DDBJ whole genome shotgun (WGS) entry which is preliminary data.</text>
</comment>
<feature type="non-terminal residue" evidence="1">
    <location>
        <position position="54"/>
    </location>
</feature>
<gene>
    <name evidence="1" type="ORF">D3C88_14035</name>
</gene>
<protein>
    <submittedName>
        <fullName evidence="1">ABC transporter permease</fullName>
    </submittedName>
</protein>
<evidence type="ECO:0000313" key="1">
    <source>
        <dbReference type="EMBL" id="RIB41297.1"/>
    </source>
</evidence>
<accession>A0A418GKB8</accession>
<dbReference type="Proteomes" id="UP000284508">
    <property type="component" value="Unassembled WGS sequence"/>
</dbReference>
<proteinExistence type="predicted"/>
<evidence type="ECO:0000313" key="2">
    <source>
        <dbReference type="Proteomes" id="UP000284508"/>
    </source>
</evidence>
<organism evidence="1 2">
    <name type="scientific">Escherichia coli</name>
    <dbReference type="NCBI Taxonomy" id="562"/>
    <lineage>
        <taxon>Bacteria</taxon>
        <taxon>Pseudomonadati</taxon>
        <taxon>Pseudomonadota</taxon>
        <taxon>Gammaproteobacteria</taxon>
        <taxon>Enterobacterales</taxon>
        <taxon>Enterobacteriaceae</taxon>
        <taxon>Escherichia</taxon>
    </lineage>
</organism>